<evidence type="ECO:0000313" key="2">
    <source>
        <dbReference type="Proteomes" id="UP001595539"/>
    </source>
</evidence>
<evidence type="ECO:0008006" key="3">
    <source>
        <dbReference type="Google" id="ProtNLM"/>
    </source>
</evidence>
<reference evidence="2" key="1">
    <citation type="journal article" date="2019" name="Int. J. Syst. Evol. Microbiol.">
        <title>The Global Catalogue of Microorganisms (GCM) 10K type strain sequencing project: providing services to taxonomists for standard genome sequencing and annotation.</title>
        <authorList>
            <consortium name="The Broad Institute Genomics Platform"/>
            <consortium name="The Broad Institute Genome Sequencing Center for Infectious Disease"/>
            <person name="Wu L."/>
            <person name="Ma J."/>
        </authorList>
    </citation>
    <scope>NUCLEOTIDE SEQUENCE [LARGE SCALE GENOMIC DNA]</scope>
    <source>
        <strain evidence="2">KCTC 42473</strain>
    </source>
</reference>
<dbReference type="EMBL" id="JBHRXY010000045">
    <property type="protein sequence ID" value="MFC3631804.1"/>
    <property type="molecule type" value="Genomic_DNA"/>
</dbReference>
<protein>
    <recommendedName>
        <fullName evidence="3">Transposase</fullName>
    </recommendedName>
</protein>
<dbReference type="RefSeq" id="WP_377764195.1">
    <property type="nucleotide sequence ID" value="NZ_JBHRXY010000045.1"/>
</dbReference>
<gene>
    <name evidence="1" type="ORF">ACFOM8_20485</name>
</gene>
<accession>A0ABV7U9I5</accession>
<dbReference type="SUPFAM" id="SSF46689">
    <property type="entry name" value="Homeodomain-like"/>
    <property type="match status" value="1"/>
</dbReference>
<proteinExistence type="predicted"/>
<comment type="caution">
    <text evidence="1">The sequence shown here is derived from an EMBL/GenBank/DDBJ whole genome shotgun (WGS) entry which is preliminary data.</text>
</comment>
<organism evidence="1 2">
    <name type="scientific">Paracoccus angustae</name>
    <dbReference type="NCBI Taxonomy" id="1671480"/>
    <lineage>
        <taxon>Bacteria</taxon>
        <taxon>Pseudomonadati</taxon>
        <taxon>Pseudomonadota</taxon>
        <taxon>Alphaproteobacteria</taxon>
        <taxon>Rhodobacterales</taxon>
        <taxon>Paracoccaceae</taxon>
        <taxon>Paracoccus</taxon>
    </lineage>
</organism>
<feature type="non-terminal residue" evidence="1">
    <location>
        <position position="1"/>
    </location>
</feature>
<dbReference type="InterPro" id="IPR009057">
    <property type="entry name" value="Homeodomain-like_sf"/>
</dbReference>
<keyword evidence="2" id="KW-1185">Reference proteome</keyword>
<dbReference type="Proteomes" id="UP001595539">
    <property type="component" value="Unassembled WGS sequence"/>
</dbReference>
<evidence type="ECO:0000313" key="1">
    <source>
        <dbReference type="EMBL" id="MFC3631804.1"/>
    </source>
</evidence>
<sequence>KFWQASAPATIRRPLKPRHPFPRIAHVDEGHGHREAARHFRVSPKFVNDLVKLRRETGLLTPKRQGNGGGYGKLAGVTDWLKARVTKKGEITLNELVVELDRTHGIAVHRATVWRVLRGLGLTHKKSPAGA</sequence>
<name>A0ABV7U9I5_9RHOB</name>